<protein>
    <recommendedName>
        <fullName evidence="3">Phage head morphogenesis domain-containing protein</fullName>
    </recommendedName>
</protein>
<evidence type="ECO:0008006" key="3">
    <source>
        <dbReference type="Google" id="ProtNLM"/>
    </source>
</evidence>
<evidence type="ECO:0000313" key="1">
    <source>
        <dbReference type="EMBL" id="GAA2555089.1"/>
    </source>
</evidence>
<keyword evidence="2" id="KW-1185">Reference proteome</keyword>
<organism evidence="1 2">
    <name type="scientific">Streptomyces levis</name>
    <dbReference type="NCBI Taxonomy" id="285566"/>
    <lineage>
        <taxon>Bacteria</taxon>
        <taxon>Bacillati</taxon>
        <taxon>Actinomycetota</taxon>
        <taxon>Actinomycetes</taxon>
        <taxon>Kitasatosporales</taxon>
        <taxon>Streptomycetaceae</taxon>
        <taxon>Streptomyces</taxon>
    </lineage>
</organism>
<dbReference type="EMBL" id="BAAATM010000022">
    <property type="protein sequence ID" value="GAA2555089.1"/>
    <property type="molecule type" value="Genomic_DNA"/>
</dbReference>
<name>A0ABP6BBR9_9ACTN</name>
<comment type="caution">
    <text evidence="1">The sequence shown here is derived from an EMBL/GenBank/DDBJ whole genome shotgun (WGS) entry which is preliminary data.</text>
</comment>
<dbReference type="Proteomes" id="UP001501095">
    <property type="component" value="Unassembled WGS sequence"/>
</dbReference>
<gene>
    <name evidence="1" type="ORF">GCM10010423_65330</name>
</gene>
<proteinExistence type="predicted"/>
<evidence type="ECO:0000313" key="2">
    <source>
        <dbReference type="Proteomes" id="UP001501095"/>
    </source>
</evidence>
<accession>A0ABP6BBR9</accession>
<sequence>MSDMQTATRGWSDFSVAEWHRLSEISQRHEPAMRLAYMKAVQSRREVDTLALRNAITLLLVEVCDTSASVYGMVFNPNSPIYLFTIDRLVDKFTRGINLKESKDAVKSILPQGLGVAEQTSRLDTFGLDARAAVRLERMRQEGKSDREILQERNRSIVLRGNIISTTETNRIVNQSLIALWRDNAENELVAKARRRRQVEYRGTTRRRVMNQPHKTWMTRRDDKVCKYCDPLDGITARLDAEFDTRYGVFDSPPIHPNCRCFMVLG</sequence>
<reference evidence="2" key="1">
    <citation type="journal article" date="2019" name="Int. J. Syst. Evol. Microbiol.">
        <title>The Global Catalogue of Microorganisms (GCM) 10K type strain sequencing project: providing services to taxonomists for standard genome sequencing and annotation.</title>
        <authorList>
            <consortium name="The Broad Institute Genomics Platform"/>
            <consortium name="The Broad Institute Genome Sequencing Center for Infectious Disease"/>
            <person name="Wu L."/>
            <person name="Ma J."/>
        </authorList>
    </citation>
    <scope>NUCLEOTIDE SEQUENCE [LARGE SCALE GENOMIC DNA]</scope>
    <source>
        <strain evidence="2">JCM 6924</strain>
    </source>
</reference>